<feature type="domain" description="Ketopantoate reductase N-terminal" evidence="8">
    <location>
        <begin position="12"/>
        <end position="182"/>
    </location>
</feature>
<dbReference type="Proteomes" id="UP001057498">
    <property type="component" value="Chromosome"/>
</dbReference>
<comment type="pathway">
    <text evidence="1">Cofactor biosynthesis; (R)-pantothenate biosynthesis; (R)-pantoate from 3-methyl-2-oxobutanoate: step 2/2.</text>
</comment>
<keyword evidence="4" id="KW-0566">Pantothenate biosynthesis</keyword>
<evidence type="ECO:0000313" key="11">
    <source>
        <dbReference type="Proteomes" id="UP001057498"/>
    </source>
</evidence>
<feature type="transmembrane region" description="Helical" evidence="7">
    <location>
        <begin position="12"/>
        <end position="30"/>
    </location>
</feature>
<dbReference type="InterPro" id="IPR013328">
    <property type="entry name" value="6PGD_dom2"/>
</dbReference>
<accession>A0ABN6PHW9</accession>
<dbReference type="EC" id="1.1.1.169" evidence="2"/>
<name>A0ABN6PHW9_9BURK</name>
<keyword evidence="11" id="KW-1185">Reference proteome</keyword>
<evidence type="ECO:0000256" key="4">
    <source>
        <dbReference type="ARBA" id="ARBA00022655"/>
    </source>
</evidence>
<evidence type="ECO:0000313" key="10">
    <source>
        <dbReference type="EMBL" id="BDI03318.1"/>
    </source>
</evidence>
<dbReference type="Pfam" id="PF02558">
    <property type="entry name" value="ApbA"/>
    <property type="match status" value="1"/>
</dbReference>
<evidence type="ECO:0000256" key="7">
    <source>
        <dbReference type="SAM" id="Phobius"/>
    </source>
</evidence>
<comment type="catalytic activity">
    <reaction evidence="6">
        <text>(R)-pantoate + NADP(+) = 2-dehydropantoate + NADPH + H(+)</text>
        <dbReference type="Rhea" id="RHEA:16233"/>
        <dbReference type="ChEBI" id="CHEBI:11561"/>
        <dbReference type="ChEBI" id="CHEBI:15378"/>
        <dbReference type="ChEBI" id="CHEBI:15980"/>
        <dbReference type="ChEBI" id="CHEBI:57783"/>
        <dbReference type="ChEBI" id="CHEBI:58349"/>
        <dbReference type="EC" id="1.1.1.169"/>
    </reaction>
</comment>
<dbReference type="InterPro" id="IPR013752">
    <property type="entry name" value="KPA_reductase"/>
</dbReference>
<dbReference type="SUPFAM" id="SSF48179">
    <property type="entry name" value="6-phosphogluconate dehydrogenase C-terminal domain-like"/>
    <property type="match status" value="1"/>
</dbReference>
<protein>
    <recommendedName>
        <fullName evidence="3">2-dehydropantoate 2-reductase</fullName>
        <ecNumber evidence="2">1.1.1.169</ecNumber>
    </recommendedName>
    <alternativeName>
        <fullName evidence="5">Ketopantoate reductase</fullName>
    </alternativeName>
</protein>
<organism evidence="10 11">
    <name type="scientific">Sphaerotilus microaerophilus</name>
    <dbReference type="NCBI Taxonomy" id="2914710"/>
    <lineage>
        <taxon>Bacteria</taxon>
        <taxon>Pseudomonadati</taxon>
        <taxon>Pseudomonadota</taxon>
        <taxon>Betaproteobacteria</taxon>
        <taxon>Burkholderiales</taxon>
        <taxon>Sphaerotilaceae</taxon>
        <taxon>Sphaerotilus</taxon>
    </lineage>
</organism>
<dbReference type="InterPro" id="IPR036291">
    <property type="entry name" value="NAD(P)-bd_dom_sf"/>
</dbReference>
<sequence>MSLPAQKSPQKICIVGAGAIGGLIAGWIAHRIPAVEAEVSVLARGETLAALRTRGLRIDEASAPEAAPIVVHPRAESDPAALGVQDVVIVAVKAPALAAVAPAVSRLIGPRTQVVVAMNGVPWWFFDGQPGPCRGLRLASVDAGDAVRTALPSRHVIGCVVHLGCSHLGPAHLRHGMGNGLILGDPFGAARATGAVGDAIAPALTGPDDPQSPERLAALADLLQRAGFAASVAPQIQREVWYKLWGNMSMNPISVLTRATLDRILDEPLTRGWASTLMREAQALGNAFGCPIDQDPEERHLMTRKIGAFKTSMLQDYEAGRPMEIDALVGAVSEIGRHLGLPTPNIDALLGLVRLADRSRG</sequence>
<dbReference type="InterPro" id="IPR013332">
    <property type="entry name" value="KPR_N"/>
</dbReference>
<dbReference type="Gene3D" id="1.10.1040.10">
    <property type="entry name" value="N-(1-d-carboxylethyl)-l-norvaline Dehydrogenase, domain 2"/>
    <property type="match status" value="1"/>
</dbReference>
<evidence type="ECO:0000259" key="8">
    <source>
        <dbReference type="Pfam" id="PF02558"/>
    </source>
</evidence>
<dbReference type="InterPro" id="IPR051402">
    <property type="entry name" value="KPR-Related"/>
</dbReference>
<proteinExistence type="predicted"/>
<dbReference type="PANTHER" id="PTHR21708:SF45">
    <property type="entry name" value="2-DEHYDROPANTOATE 2-REDUCTASE"/>
    <property type="match status" value="1"/>
</dbReference>
<evidence type="ECO:0000256" key="5">
    <source>
        <dbReference type="ARBA" id="ARBA00032024"/>
    </source>
</evidence>
<evidence type="ECO:0000256" key="6">
    <source>
        <dbReference type="ARBA" id="ARBA00048793"/>
    </source>
</evidence>
<evidence type="ECO:0000256" key="1">
    <source>
        <dbReference type="ARBA" id="ARBA00004994"/>
    </source>
</evidence>
<dbReference type="InterPro" id="IPR008927">
    <property type="entry name" value="6-PGluconate_DH-like_C_sf"/>
</dbReference>
<evidence type="ECO:0000256" key="3">
    <source>
        <dbReference type="ARBA" id="ARBA00019465"/>
    </source>
</evidence>
<keyword evidence="7" id="KW-0472">Membrane</keyword>
<feature type="domain" description="Ketopantoate reductase C-terminal" evidence="9">
    <location>
        <begin position="236"/>
        <end position="355"/>
    </location>
</feature>
<keyword evidence="7" id="KW-1133">Transmembrane helix</keyword>
<evidence type="ECO:0000259" key="9">
    <source>
        <dbReference type="Pfam" id="PF08546"/>
    </source>
</evidence>
<keyword evidence="7" id="KW-0812">Transmembrane</keyword>
<dbReference type="RefSeq" id="WP_251971612.1">
    <property type="nucleotide sequence ID" value="NZ_AP025730.1"/>
</dbReference>
<dbReference type="Gene3D" id="3.40.50.720">
    <property type="entry name" value="NAD(P)-binding Rossmann-like Domain"/>
    <property type="match status" value="1"/>
</dbReference>
<dbReference type="SUPFAM" id="SSF51735">
    <property type="entry name" value="NAD(P)-binding Rossmann-fold domains"/>
    <property type="match status" value="1"/>
</dbReference>
<gene>
    <name evidence="10" type="primary">panE-2</name>
    <name evidence="10" type="ORF">CATMQ487_02880</name>
</gene>
<dbReference type="Pfam" id="PF08546">
    <property type="entry name" value="ApbA_C"/>
    <property type="match status" value="1"/>
</dbReference>
<evidence type="ECO:0000256" key="2">
    <source>
        <dbReference type="ARBA" id="ARBA00013014"/>
    </source>
</evidence>
<reference evidence="10" key="1">
    <citation type="submission" date="2022-04" db="EMBL/GenBank/DDBJ databases">
        <title>Whole genome sequence of Sphaerotilus sp. FB-5.</title>
        <authorList>
            <person name="Takeda M."/>
            <person name="Narihara S."/>
            <person name="Akimoto M."/>
            <person name="Akimoto R."/>
            <person name="Nishiyashiki S."/>
            <person name="Murakami T."/>
        </authorList>
    </citation>
    <scope>NUCLEOTIDE SEQUENCE</scope>
    <source>
        <strain evidence="10">FB-5</strain>
    </source>
</reference>
<dbReference type="EMBL" id="AP025730">
    <property type="protein sequence ID" value="BDI03318.1"/>
    <property type="molecule type" value="Genomic_DNA"/>
</dbReference>
<dbReference type="PANTHER" id="PTHR21708">
    <property type="entry name" value="PROBABLE 2-DEHYDROPANTOATE 2-REDUCTASE"/>
    <property type="match status" value="1"/>
</dbReference>